<keyword evidence="1" id="KW-0472">Membrane</keyword>
<sequence>LLYDPFPPPSPSLSVSYPALPLLLFISWTPCYRLSRTGFRHYSVESGTLYCSIPLTSTSHEVPPIAAISKVVYAV</sequence>
<dbReference type="Proteomes" id="UP000261620">
    <property type="component" value="Unplaced"/>
</dbReference>
<dbReference type="Ensembl" id="ENSMMOT00000000660.1">
    <property type="protein sequence ID" value="ENSMMOP00000000649.1"/>
    <property type="gene ID" value="ENSMMOG00000000565.1"/>
</dbReference>
<reference evidence="2" key="1">
    <citation type="submission" date="2025-08" db="UniProtKB">
        <authorList>
            <consortium name="Ensembl"/>
        </authorList>
    </citation>
    <scope>IDENTIFICATION</scope>
</reference>
<organism evidence="2 3">
    <name type="scientific">Mola mola</name>
    <name type="common">Ocean sunfish</name>
    <name type="synonym">Tetraodon mola</name>
    <dbReference type="NCBI Taxonomy" id="94237"/>
    <lineage>
        <taxon>Eukaryota</taxon>
        <taxon>Metazoa</taxon>
        <taxon>Chordata</taxon>
        <taxon>Craniata</taxon>
        <taxon>Vertebrata</taxon>
        <taxon>Euteleostomi</taxon>
        <taxon>Actinopterygii</taxon>
        <taxon>Neopterygii</taxon>
        <taxon>Teleostei</taxon>
        <taxon>Neoteleostei</taxon>
        <taxon>Acanthomorphata</taxon>
        <taxon>Eupercaria</taxon>
        <taxon>Tetraodontiformes</taxon>
        <taxon>Molidae</taxon>
        <taxon>Mola</taxon>
    </lineage>
</organism>
<keyword evidence="1" id="KW-0812">Transmembrane</keyword>
<dbReference type="AlphaFoldDB" id="A0A3Q3VWX6"/>
<evidence type="ECO:0000256" key="1">
    <source>
        <dbReference type="SAM" id="Phobius"/>
    </source>
</evidence>
<keyword evidence="1" id="KW-1133">Transmembrane helix</keyword>
<evidence type="ECO:0000313" key="3">
    <source>
        <dbReference type="Proteomes" id="UP000261620"/>
    </source>
</evidence>
<evidence type="ECO:0000313" key="2">
    <source>
        <dbReference type="Ensembl" id="ENSMMOP00000000649.1"/>
    </source>
</evidence>
<name>A0A3Q3VWX6_MOLML</name>
<keyword evidence="3" id="KW-1185">Reference proteome</keyword>
<reference evidence="2" key="2">
    <citation type="submission" date="2025-09" db="UniProtKB">
        <authorList>
            <consortium name="Ensembl"/>
        </authorList>
    </citation>
    <scope>IDENTIFICATION</scope>
</reference>
<protein>
    <submittedName>
        <fullName evidence="2">Uncharacterized protein</fullName>
    </submittedName>
</protein>
<accession>A0A3Q3VWX6</accession>
<proteinExistence type="predicted"/>
<feature type="transmembrane region" description="Helical" evidence="1">
    <location>
        <begin position="15"/>
        <end position="32"/>
    </location>
</feature>